<dbReference type="InterPro" id="IPR016883">
    <property type="entry name" value="UCP028431"/>
</dbReference>
<reference evidence="3" key="1">
    <citation type="submission" date="2016-10" db="EMBL/GenBank/DDBJ databases">
        <authorList>
            <person name="Varghese N."/>
            <person name="Submissions S."/>
        </authorList>
    </citation>
    <scope>NUCLEOTIDE SEQUENCE [LARGE SCALE GENOMIC DNA]</scope>
    <source>
        <strain evidence="3">DSM 18130</strain>
    </source>
</reference>
<gene>
    <name evidence="2" type="ORF">SAMN04488511_115122</name>
</gene>
<dbReference type="Gene3D" id="1.50.10.140">
    <property type="match status" value="1"/>
</dbReference>
<dbReference type="AlphaFoldDB" id="A0A1I0TW22"/>
<protein>
    <recommendedName>
        <fullName evidence="1">Glycoamylase-like domain-containing protein</fullName>
    </recommendedName>
</protein>
<keyword evidence="3" id="KW-1185">Reference proteome</keyword>
<accession>A0A1I0TW22</accession>
<evidence type="ECO:0000259" key="1">
    <source>
        <dbReference type="Pfam" id="PF10091"/>
    </source>
</evidence>
<evidence type="ECO:0000313" key="2">
    <source>
        <dbReference type="EMBL" id="SFA56119.1"/>
    </source>
</evidence>
<sequence>MPDNWQPFFHTSMMLKIYPTRISLLSIILVSLLVFGACSKAKTQVYNPDLSIKKNLSDEQLLDLVQKQTFQYFWDGAEPTSGAGRERYHVDNVYPENDKNTVATGATGFGLMAILSGIDRNYVSKREGLDRLNKILDFLSKADRFHGAWPHWIYGETGKVRPFGQKDNGGDLVETSFVAQALICIKEYYKNGTDAEKALAEKADKLWKGIDFNWYRNGSQNVLYWHWSPEYQWEMNFPVKGYNECLIMYVMSASSPTHSVPAEVYHEGWARNGAIKANFDLYGHHIPLDYQGAKISVGPLFWAHYSYLGLNPKGLKDRYADYWQNNVNQTLAIHDYCVANPKKFKGYGQNSWGLTASYSVKGYAAHSIQEDFGVISPTAAISSIPYTPKGSMKVIRHLYEDLGDKVWGKYGFYDAFSETDNWYPQRYLGIDQGPMVVMIENYRSGLLWKLFMGNEDVQNGLKKLDFQFQP</sequence>
<dbReference type="InterPro" id="IPR019282">
    <property type="entry name" value="Glycoamylase-like_cons_dom"/>
</dbReference>
<dbReference type="STRING" id="332999.SAMN04488511_115122"/>
<name>A0A1I0TW22_9SPHI</name>
<organism evidence="2 3">
    <name type="scientific">Pedobacter suwonensis</name>
    <dbReference type="NCBI Taxonomy" id="332999"/>
    <lineage>
        <taxon>Bacteria</taxon>
        <taxon>Pseudomonadati</taxon>
        <taxon>Bacteroidota</taxon>
        <taxon>Sphingobacteriia</taxon>
        <taxon>Sphingobacteriales</taxon>
        <taxon>Sphingobacteriaceae</taxon>
        <taxon>Pedobacter</taxon>
    </lineage>
</organism>
<evidence type="ECO:0000313" key="3">
    <source>
        <dbReference type="Proteomes" id="UP000198836"/>
    </source>
</evidence>
<dbReference type="PIRSF" id="PIRSF028431">
    <property type="entry name" value="UCP028431"/>
    <property type="match status" value="1"/>
</dbReference>
<dbReference type="Pfam" id="PF10091">
    <property type="entry name" value="Glycoamylase"/>
    <property type="match status" value="1"/>
</dbReference>
<dbReference type="EMBL" id="FOJM01000015">
    <property type="protein sequence ID" value="SFA56119.1"/>
    <property type="molecule type" value="Genomic_DNA"/>
</dbReference>
<feature type="domain" description="Glycoamylase-like" evidence="1">
    <location>
        <begin position="236"/>
        <end position="454"/>
    </location>
</feature>
<dbReference type="Proteomes" id="UP000198836">
    <property type="component" value="Unassembled WGS sequence"/>
</dbReference>
<proteinExistence type="predicted"/>